<dbReference type="RefSeq" id="WP_168888263.1">
    <property type="nucleotide sequence ID" value="NZ_JABAHY010000014.1"/>
</dbReference>
<dbReference type="SUPFAM" id="SSF161098">
    <property type="entry name" value="MetI-like"/>
    <property type="match status" value="1"/>
</dbReference>
<evidence type="ECO:0000256" key="2">
    <source>
        <dbReference type="ARBA" id="ARBA00022448"/>
    </source>
</evidence>
<keyword evidence="2 7" id="KW-0813">Transport</keyword>
<dbReference type="PANTHER" id="PTHR43163">
    <property type="entry name" value="DIPEPTIDE TRANSPORT SYSTEM PERMEASE PROTEIN DPPB-RELATED"/>
    <property type="match status" value="1"/>
</dbReference>
<keyword evidence="4 7" id="KW-0812">Transmembrane</keyword>
<dbReference type="EMBL" id="JABAHY010000014">
    <property type="protein sequence ID" value="NLS10777.1"/>
    <property type="molecule type" value="Genomic_DNA"/>
</dbReference>
<protein>
    <submittedName>
        <fullName evidence="9">ABC transporter permease</fullName>
    </submittedName>
</protein>
<dbReference type="InterPro" id="IPR035906">
    <property type="entry name" value="MetI-like_sf"/>
</dbReference>
<evidence type="ECO:0000313" key="9">
    <source>
        <dbReference type="EMBL" id="NLS10777.1"/>
    </source>
</evidence>
<comment type="similarity">
    <text evidence="7">Belongs to the binding-protein-dependent transport system permease family.</text>
</comment>
<dbReference type="PROSITE" id="PS50928">
    <property type="entry name" value="ABC_TM1"/>
    <property type="match status" value="1"/>
</dbReference>
<evidence type="ECO:0000256" key="7">
    <source>
        <dbReference type="RuleBase" id="RU363032"/>
    </source>
</evidence>
<feature type="transmembrane region" description="Helical" evidence="7">
    <location>
        <begin position="278"/>
        <end position="297"/>
    </location>
</feature>
<feature type="transmembrane region" description="Helical" evidence="7">
    <location>
        <begin position="137"/>
        <end position="162"/>
    </location>
</feature>
<evidence type="ECO:0000313" key="10">
    <source>
        <dbReference type="Proteomes" id="UP000523139"/>
    </source>
</evidence>
<feature type="transmembrane region" description="Helical" evidence="7">
    <location>
        <begin position="106"/>
        <end position="125"/>
    </location>
</feature>
<organism evidence="9 10">
    <name type="scientific">Nesterenkonia sedimenti</name>
    <dbReference type="NCBI Taxonomy" id="1463632"/>
    <lineage>
        <taxon>Bacteria</taxon>
        <taxon>Bacillati</taxon>
        <taxon>Actinomycetota</taxon>
        <taxon>Actinomycetes</taxon>
        <taxon>Micrococcales</taxon>
        <taxon>Micrococcaceae</taxon>
        <taxon>Nesterenkonia</taxon>
    </lineage>
</organism>
<dbReference type="GO" id="GO:0055085">
    <property type="term" value="P:transmembrane transport"/>
    <property type="evidence" value="ECO:0007669"/>
    <property type="project" value="InterPro"/>
</dbReference>
<evidence type="ECO:0000256" key="5">
    <source>
        <dbReference type="ARBA" id="ARBA00022989"/>
    </source>
</evidence>
<dbReference type="InterPro" id="IPR045621">
    <property type="entry name" value="BPD_transp_1_N"/>
</dbReference>
<dbReference type="AlphaFoldDB" id="A0A7X8YEZ6"/>
<evidence type="ECO:0000256" key="1">
    <source>
        <dbReference type="ARBA" id="ARBA00004651"/>
    </source>
</evidence>
<evidence type="ECO:0000256" key="6">
    <source>
        <dbReference type="ARBA" id="ARBA00023136"/>
    </source>
</evidence>
<proteinExistence type="inferred from homology"/>
<evidence type="ECO:0000256" key="4">
    <source>
        <dbReference type="ARBA" id="ARBA00022692"/>
    </source>
</evidence>
<evidence type="ECO:0000259" key="8">
    <source>
        <dbReference type="PROSITE" id="PS50928"/>
    </source>
</evidence>
<gene>
    <name evidence="9" type="ORF">HGQ17_12395</name>
</gene>
<dbReference type="Pfam" id="PF19300">
    <property type="entry name" value="BPD_transp_1_N"/>
    <property type="match status" value="1"/>
</dbReference>
<dbReference type="PANTHER" id="PTHR43163:SF6">
    <property type="entry name" value="DIPEPTIDE TRANSPORT SYSTEM PERMEASE PROTEIN DPPB-RELATED"/>
    <property type="match status" value="1"/>
</dbReference>
<feature type="domain" description="ABC transmembrane type-1" evidence="8">
    <location>
        <begin position="100"/>
        <end position="301"/>
    </location>
</feature>
<feature type="transmembrane region" description="Helical" evidence="7">
    <location>
        <begin position="9"/>
        <end position="30"/>
    </location>
</feature>
<keyword evidence="5 7" id="KW-1133">Transmembrane helix</keyword>
<keyword evidence="3" id="KW-1003">Cell membrane</keyword>
<keyword evidence="6 7" id="KW-0472">Membrane</keyword>
<comment type="caution">
    <text evidence="9">The sequence shown here is derived from an EMBL/GenBank/DDBJ whole genome shotgun (WGS) entry which is preliminary data.</text>
</comment>
<accession>A0A7X8YEZ6</accession>
<dbReference type="CDD" id="cd06261">
    <property type="entry name" value="TM_PBP2"/>
    <property type="match status" value="1"/>
</dbReference>
<dbReference type="InterPro" id="IPR000515">
    <property type="entry name" value="MetI-like"/>
</dbReference>
<dbReference type="Pfam" id="PF00528">
    <property type="entry name" value="BPD_transp_1"/>
    <property type="match status" value="1"/>
</dbReference>
<feature type="transmembrane region" description="Helical" evidence="7">
    <location>
        <begin position="237"/>
        <end position="258"/>
    </location>
</feature>
<reference evidence="9 10" key="1">
    <citation type="submission" date="2020-04" db="EMBL/GenBank/DDBJ databases">
        <title>Nesterenkonia sp. nov., isolated from marine sediment.</title>
        <authorList>
            <person name="Zhang G."/>
        </authorList>
    </citation>
    <scope>NUCLEOTIDE SEQUENCE [LARGE SCALE GENOMIC DNA]</scope>
    <source>
        <strain evidence="9 10">MY13</strain>
    </source>
</reference>
<feature type="transmembrane region" description="Helical" evidence="7">
    <location>
        <begin position="174"/>
        <end position="194"/>
    </location>
</feature>
<dbReference type="Proteomes" id="UP000523139">
    <property type="component" value="Unassembled WGS sequence"/>
</dbReference>
<keyword evidence="10" id="KW-1185">Reference proteome</keyword>
<dbReference type="GO" id="GO:0005886">
    <property type="term" value="C:plasma membrane"/>
    <property type="evidence" value="ECO:0007669"/>
    <property type="project" value="UniProtKB-SubCell"/>
</dbReference>
<comment type="subcellular location">
    <subcellularLocation>
        <location evidence="1 7">Cell membrane</location>
        <topology evidence="1 7">Multi-pass membrane protein</topology>
    </subcellularLocation>
</comment>
<name>A0A7X8YEZ6_9MICC</name>
<dbReference type="Gene3D" id="1.10.3720.10">
    <property type="entry name" value="MetI-like"/>
    <property type="match status" value="1"/>
</dbReference>
<sequence length="315" mass="33400">MVRYIGMRLLLAVGVLWAAYTVTFVILFMVPGDPISAMAAGGMDSGTVSPEQLDAMRAEYGFDQPLPVQYGQYLFAALQGDLGTSVQTGQPVTTAIGQVLWPTVELSIAALVVAVIFGGAIALIATYTNLRWLRETLLAIPPLAISLPTFWIGLLLIQWFSFSWNIFPAMGNDGFSALVLPAITLGLPISALVAQVLAKSLQEAAIDPYVTTARAKGISRIRVHLGHVLRNATLPSLTMVGLIAGNLLAGSVIVETVFSRQGVGQLTVQSVTMQDLPVVQGVVVFGAVVFIAANLIVDLLLPVADPRVTVGRSYA</sequence>
<evidence type="ECO:0000256" key="3">
    <source>
        <dbReference type="ARBA" id="ARBA00022475"/>
    </source>
</evidence>